<protein>
    <submittedName>
        <fullName evidence="2">Unannotated protein</fullName>
    </submittedName>
</protein>
<evidence type="ECO:0000313" key="2">
    <source>
        <dbReference type="EMBL" id="CAB4993634.1"/>
    </source>
</evidence>
<accession>A0A6J7NUM8</accession>
<dbReference type="EMBL" id="CAFBOK010000190">
    <property type="protein sequence ID" value="CAB4993634.1"/>
    <property type="molecule type" value="Genomic_DNA"/>
</dbReference>
<dbReference type="AlphaFoldDB" id="A0A6J7NUM8"/>
<evidence type="ECO:0000313" key="1">
    <source>
        <dbReference type="EMBL" id="CAB4806369.1"/>
    </source>
</evidence>
<sequence>MDVVVGGTVVGGTVVVGAGVGAGAGAHAAAVAAMTAAPAPKRTDRRLNAGGAVAKTDWSGPVRSLNSVIPIARLSFEALPSVMK</sequence>
<gene>
    <name evidence="1" type="ORF">UFOPK2969_01755</name>
    <name evidence="2" type="ORF">UFOPK3927_01448</name>
</gene>
<dbReference type="EMBL" id="CAFAAD010000204">
    <property type="protein sequence ID" value="CAB4806369.1"/>
    <property type="molecule type" value="Genomic_DNA"/>
</dbReference>
<reference evidence="2" key="1">
    <citation type="submission" date="2020-05" db="EMBL/GenBank/DDBJ databases">
        <authorList>
            <person name="Chiriac C."/>
            <person name="Salcher M."/>
            <person name="Ghai R."/>
            <person name="Kavagutti S V."/>
        </authorList>
    </citation>
    <scope>NUCLEOTIDE SEQUENCE</scope>
</reference>
<proteinExistence type="predicted"/>
<name>A0A6J7NUM8_9ZZZZ</name>
<organism evidence="2">
    <name type="scientific">freshwater metagenome</name>
    <dbReference type="NCBI Taxonomy" id="449393"/>
    <lineage>
        <taxon>unclassified sequences</taxon>
        <taxon>metagenomes</taxon>
        <taxon>ecological metagenomes</taxon>
    </lineage>
</organism>